<evidence type="ECO:0000256" key="1">
    <source>
        <dbReference type="ARBA" id="ARBA00022614"/>
    </source>
</evidence>
<evidence type="ECO:0000256" key="3">
    <source>
        <dbReference type="SAM" id="MobiDB-lite"/>
    </source>
</evidence>
<dbReference type="InterPro" id="IPR001611">
    <property type="entry name" value="Leu-rich_rpt"/>
</dbReference>
<dbReference type="SUPFAM" id="SSF52058">
    <property type="entry name" value="L domain-like"/>
    <property type="match status" value="1"/>
</dbReference>
<dbReference type="RefSeq" id="XP_017987569.1">
    <property type="nucleotide sequence ID" value="XM_018131853.1"/>
</dbReference>
<dbReference type="OrthoDB" id="7451790at2759"/>
<dbReference type="PANTHER" id="PTHR47566:SF1">
    <property type="entry name" value="PROTEIN NUD1"/>
    <property type="match status" value="1"/>
</dbReference>
<dbReference type="GO" id="GO:1902412">
    <property type="term" value="P:regulation of mitotic cytokinesis"/>
    <property type="evidence" value="ECO:0007669"/>
    <property type="project" value="TreeGrafter"/>
</dbReference>
<feature type="compositionally biased region" description="Low complexity" evidence="3">
    <location>
        <begin position="241"/>
        <end position="253"/>
    </location>
</feature>
<sequence length="763" mass="85560">MMQTSVESPSKDLSEHLEAFHITSPNGGQERMGQKKQKRMALKSMYKRYTANKAFPGSQLAEESVYDNNSSYVKRLSNWSMSYGTVQVGGAKVKENIANSERTDEEEEEEAQWKHYRKPRYDMEDFEDLETEPNDKHLNLQTSDLVVTTSLSDISLIPTNTFKQRGNATYDHMNGQSNDGFLENDTDDDPALAAKSVFDKVLRHQKSNFLGSGSPGRPRTSTSDTDVRSLGNENQYEDFHSPSSSSSFNSHPCSPSPPGLHQNRHQEDNHVELKLIRPEDAGMVFHHERGVWEPLDELELRRRSSVNIGILHSLNNSKYSYEDTGDSVLSKNANNSSSYPYQDDTPLGPPRLAEQFKFLHDTSTEFNTVQSGRVGQHFARIKRNSYPATKEEIPVGNITDVNSLDTSFSVSQSAVVRILLDVIPDKQNWSAVDDLDLSHKNLESLLGLDHVAPNCSNLNVSKNDLNTLKGVPSGCLHLCCSHNYIGTYASLNHLPHLETLNLSFNKLKLQNLSLLEPCRHLKVVDLSHNSITSLRYLPSKAHILKISLANNNLSGVIDFQQLRQESNAWSYIEELDLSGNKITAVTHLSQLSRIRILRLDGNLIKSIEGGNNAQIRTVTLTNNPNLHTISGFPALRILKCRGESLQLMPDSLPESLETLEIAGSSDNSADQWNWPKILPKYLRNLKLRKLQLSAVPPVIQSLPLRTLDLTFNCLINTTQLIKSLPPTLQELNLLGNPLWAVNDADRRLLVEAVKLYLFALRGA</sequence>
<dbReference type="PROSITE" id="PS51450">
    <property type="entry name" value="LRR"/>
    <property type="match status" value="3"/>
</dbReference>
<dbReference type="InterPro" id="IPR052574">
    <property type="entry name" value="CDIRP"/>
</dbReference>
<evidence type="ECO:0000313" key="5">
    <source>
        <dbReference type="Proteomes" id="UP000243052"/>
    </source>
</evidence>
<accession>A0A0X8HSG7</accession>
<dbReference type="InterPro" id="IPR032675">
    <property type="entry name" value="LRR_dom_sf"/>
</dbReference>
<keyword evidence="2" id="KW-0677">Repeat</keyword>
<dbReference type="GO" id="GO:0031028">
    <property type="term" value="P:septation initiation signaling"/>
    <property type="evidence" value="ECO:0007669"/>
    <property type="project" value="TreeGrafter"/>
</dbReference>
<feature type="compositionally biased region" description="Basic and acidic residues" evidence="3">
    <location>
        <begin position="9"/>
        <end position="19"/>
    </location>
</feature>
<reference evidence="4 5" key="1">
    <citation type="submission" date="2016-01" db="EMBL/GenBank/DDBJ databases">
        <title>Genome sequence of the yeast Holleya sinecauda.</title>
        <authorList>
            <person name="Dietrich F.S."/>
        </authorList>
    </citation>
    <scope>NUCLEOTIDE SEQUENCE [LARGE SCALE GENOMIC DNA]</scope>
    <source>
        <strain evidence="4 5">ATCC 58844</strain>
    </source>
</reference>
<evidence type="ECO:0000313" key="4">
    <source>
        <dbReference type="EMBL" id="AMD20573.1"/>
    </source>
</evidence>
<dbReference type="GO" id="GO:0035591">
    <property type="term" value="F:signaling adaptor activity"/>
    <property type="evidence" value="ECO:0007669"/>
    <property type="project" value="TreeGrafter"/>
</dbReference>
<dbReference type="GeneID" id="28723821"/>
<feature type="region of interest" description="Disordered" evidence="3">
    <location>
        <begin position="206"/>
        <end position="265"/>
    </location>
</feature>
<dbReference type="Proteomes" id="UP000243052">
    <property type="component" value="Chromosome iv"/>
</dbReference>
<gene>
    <name evidence="4" type="ORF">AW171_hschr42468</name>
</gene>
<dbReference type="Gene3D" id="3.80.10.10">
    <property type="entry name" value="Ribonuclease Inhibitor"/>
    <property type="match status" value="2"/>
</dbReference>
<proteinExistence type="predicted"/>
<keyword evidence="5" id="KW-1185">Reference proteome</keyword>
<name>A0A0X8HSG7_9SACH</name>
<feature type="region of interest" description="Disordered" evidence="3">
    <location>
        <begin position="1"/>
        <end position="38"/>
    </location>
</feature>
<dbReference type="PANTHER" id="PTHR47566">
    <property type="match status" value="1"/>
</dbReference>
<feature type="region of interest" description="Disordered" evidence="3">
    <location>
        <begin position="165"/>
        <end position="188"/>
    </location>
</feature>
<evidence type="ECO:0000256" key="2">
    <source>
        <dbReference type="ARBA" id="ARBA00022737"/>
    </source>
</evidence>
<organism evidence="4 5">
    <name type="scientific">Eremothecium sinecaudum</name>
    <dbReference type="NCBI Taxonomy" id="45286"/>
    <lineage>
        <taxon>Eukaryota</taxon>
        <taxon>Fungi</taxon>
        <taxon>Dikarya</taxon>
        <taxon>Ascomycota</taxon>
        <taxon>Saccharomycotina</taxon>
        <taxon>Saccharomycetes</taxon>
        <taxon>Saccharomycetales</taxon>
        <taxon>Saccharomycetaceae</taxon>
        <taxon>Eremothecium</taxon>
    </lineage>
</organism>
<dbReference type="STRING" id="45286.A0A0X8HSG7"/>
<dbReference type="SMART" id="SM00365">
    <property type="entry name" value="LRR_SD22"/>
    <property type="match status" value="4"/>
</dbReference>
<dbReference type="AlphaFoldDB" id="A0A0X8HSG7"/>
<dbReference type="Pfam" id="PF13516">
    <property type="entry name" value="LRR_6"/>
    <property type="match status" value="3"/>
</dbReference>
<dbReference type="EMBL" id="CP014244">
    <property type="protein sequence ID" value="AMD20573.1"/>
    <property type="molecule type" value="Genomic_DNA"/>
</dbReference>
<dbReference type="GO" id="GO:0061499">
    <property type="term" value="C:outer plaque of mitotic spindle pole body"/>
    <property type="evidence" value="ECO:0007669"/>
    <property type="project" value="TreeGrafter"/>
</dbReference>
<keyword evidence="1" id="KW-0433">Leucine-rich repeat</keyword>
<protein>
    <submittedName>
        <fullName evidence="4">HDL171Wp</fullName>
    </submittedName>
</protein>